<name>A0A1F5HCU5_9BACT</name>
<evidence type="ECO:0000256" key="1">
    <source>
        <dbReference type="ARBA" id="ARBA00004141"/>
    </source>
</evidence>
<comment type="caution">
    <text evidence="6">The sequence shown here is derived from an EMBL/GenBank/DDBJ whole genome shotgun (WGS) entry which is preliminary data.</text>
</comment>
<sequence>MLWYILLATFFASIASLLLAAFSLFWQNFFKKYSFHMVAFAAGALLTTGFLDTMPEAIEASEKSFLTITIFIALFFLIEKVLLGMHHHHPKESEERKLRMPLAFLLFGDALHNFIDGVSIASTFLVSFPLGIVTSAAVFVHEIPHELGDFGILIHLGYERLKVLGFNALTGLGAIFGAVGGFYLGGKIEGLLPIFLSLASANFIYLALSDLIPEVQEKSKGDRSFLTAIFFLLGILFISLLTSFVPE</sequence>
<evidence type="ECO:0000256" key="5">
    <source>
        <dbReference type="SAM" id="Phobius"/>
    </source>
</evidence>
<feature type="transmembrane region" description="Helical" evidence="5">
    <location>
        <begin position="161"/>
        <end position="184"/>
    </location>
</feature>
<dbReference type="STRING" id="1797737.A2196_04855"/>
<reference evidence="6 7" key="1">
    <citation type="journal article" date="2016" name="Nat. Commun.">
        <title>Thousands of microbial genomes shed light on interconnected biogeochemical processes in an aquifer system.</title>
        <authorList>
            <person name="Anantharaman K."/>
            <person name="Brown C.T."/>
            <person name="Hug L.A."/>
            <person name="Sharon I."/>
            <person name="Castelle C.J."/>
            <person name="Probst A.J."/>
            <person name="Thomas B.C."/>
            <person name="Singh A."/>
            <person name="Wilkins M.J."/>
            <person name="Karaoz U."/>
            <person name="Brodie E.L."/>
            <person name="Williams K.H."/>
            <person name="Hubbard S.S."/>
            <person name="Banfield J.F."/>
        </authorList>
    </citation>
    <scope>NUCLEOTIDE SEQUENCE [LARGE SCALE GENOMIC DNA]</scope>
</reference>
<proteinExistence type="predicted"/>
<evidence type="ECO:0000256" key="3">
    <source>
        <dbReference type="ARBA" id="ARBA00022989"/>
    </source>
</evidence>
<evidence type="ECO:0000256" key="4">
    <source>
        <dbReference type="ARBA" id="ARBA00023136"/>
    </source>
</evidence>
<dbReference type="EMBL" id="MFCA01000022">
    <property type="protein sequence ID" value="OGE01910.1"/>
    <property type="molecule type" value="Genomic_DNA"/>
</dbReference>
<feature type="transmembrane region" description="Helical" evidence="5">
    <location>
        <begin position="63"/>
        <end position="86"/>
    </location>
</feature>
<protein>
    <recommendedName>
        <fullName evidence="8">ZIP family metal transporter</fullName>
    </recommendedName>
</protein>
<dbReference type="Pfam" id="PF02535">
    <property type="entry name" value="Zip"/>
    <property type="match status" value="1"/>
</dbReference>
<dbReference type="PANTHER" id="PTHR16950">
    <property type="entry name" value="ZINC TRANSPORTER SLC39A7 HISTIDINE-RICH MEMBRANE PROTEIN KE4"/>
    <property type="match status" value="1"/>
</dbReference>
<dbReference type="Proteomes" id="UP000176751">
    <property type="component" value="Unassembled WGS sequence"/>
</dbReference>
<dbReference type="AlphaFoldDB" id="A0A1F5HCU5"/>
<gene>
    <name evidence="6" type="ORF">A2196_04855</name>
</gene>
<evidence type="ECO:0000313" key="6">
    <source>
        <dbReference type="EMBL" id="OGE01910.1"/>
    </source>
</evidence>
<feature type="transmembrane region" description="Helical" evidence="5">
    <location>
        <begin position="190"/>
        <end position="212"/>
    </location>
</feature>
<feature type="transmembrane region" description="Helical" evidence="5">
    <location>
        <begin position="224"/>
        <end position="245"/>
    </location>
</feature>
<feature type="transmembrane region" description="Helical" evidence="5">
    <location>
        <begin position="121"/>
        <end position="140"/>
    </location>
</feature>
<keyword evidence="2 5" id="KW-0812">Transmembrane</keyword>
<dbReference type="GO" id="GO:0016020">
    <property type="term" value="C:membrane"/>
    <property type="evidence" value="ECO:0007669"/>
    <property type="project" value="UniProtKB-SubCell"/>
</dbReference>
<keyword evidence="3 5" id="KW-1133">Transmembrane helix</keyword>
<feature type="transmembrane region" description="Helical" evidence="5">
    <location>
        <begin position="6"/>
        <end position="26"/>
    </location>
</feature>
<feature type="transmembrane region" description="Helical" evidence="5">
    <location>
        <begin position="33"/>
        <end position="51"/>
    </location>
</feature>
<evidence type="ECO:0008006" key="8">
    <source>
        <dbReference type="Google" id="ProtNLM"/>
    </source>
</evidence>
<evidence type="ECO:0000313" key="7">
    <source>
        <dbReference type="Proteomes" id="UP000176751"/>
    </source>
</evidence>
<comment type="subcellular location">
    <subcellularLocation>
        <location evidence="1">Membrane</location>
        <topology evidence="1">Multi-pass membrane protein</topology>
    </subcellularLocation>
</comment>
<dbReference type="InterPro" id="IPR003689">
    <property type="entry name" value="ZIP"/>
</dbReference>
<dbReference type="GO" id="GO:0046873">
    <property type="term" value="F:metal ion transmembrane transporter activity"/>
    <property type="evidence" value="ECO:0007669"/>
    <property type="project" value="InterPro"/>
</dbReference>
<evidence type="ECO:0000256" key="2">
    <source>
        <dbReference type="ARBA" id="ARBA00022692"/>
    </source>
</evidence>
<keyword evidence="4 5" id="KW-0472">Membrane</keyword>
<accession>A0A1F5HCU5</accession>
<organism evidence="6 7">
    <name type="scientific">Candidatus Curtissbacteria bacterium RIFOXYA1_FULL_41_14</name>
    <dbReference type="NCBI Taxonomy" id="1797737"/>
    <lineage>
        <taxon>Bacteria</taxon>
        <taxon>Candidatus Curtissiibacteriota</taxon>
    </lineage>
</organism>
<dbReference type="PANTHER" id="PTHR16950:SF16">
    <property type="entry name" value="ZINC TRANSPORTER ZIP13"/>
    <property type="match status" value="1"/>
</dbReference>